<dbReference type="OrthoDB" id="5773058at2"/>
<name>H8Z720_9GAMM</name>
<dbReference type="EMBL" id="JH603170">
    <property type="protein sequence ID" value="EIC20819.1"/>
    <property type="molecule type" value="Genomic_DNA"/>
</dbReference>
<dbReference type="STRING" id="631362.Thi970DRAFT_04483"/>
<keyword evidence="2" id="KW-1185">Reference proteome</keyword>
<dbReference type="AlphaFoldDB" id="H8Z720"/>
<protein>
    <submittedName>
        <fullName evidence="1">Uncharacterized protein</fullName>
    </submittedName>
</protein>
<dbReference type="Proteomes" id="UP000002964">
    <property type="component" value="Unassembled WGS sequence"/>
</dbReference>
<accession>H8Z720</accession>
<sequence>MNNDSTDDAECLVNVRVEFDINVKKATASELVASGKEALKREGFGYPPRRDFLAARQWTAKSAAHLALGVDPLGSLRDCDRAAIAPAVENLERLFLATVGDSAPPADWLTTFRTLGIDSPWPTDPPETDTHQNPMDARTAALAAWLKAQGIPRADWHRLKTRRGLSRKKLYHALKDHPAFIARETGQPISETSFIAHFWKQQGIAALE</sequence>
<dbReference type="RefSeq" id="WP_009151222.1">
    <property type="nucleotide sequence ID" value="NZ_CP121471.1"/>
</dbReference>
<evidence type="ECO:0000313" key="2">
    <source>
        <dbReference type="Proteomes" id="UP000002964"/>
    </source>
</evidence>
<organism evidence="1 2">
    <name type="scientific">Thiorhodovibrio frisius</name>
    <dbReference type="NCBI Taxonomy" id="631362"/>
    <lineage>
        <taxon>Bacteria</taxon>
        <taxon>Pseudomonadati</taxon>
        <taxon>Pseudomonadota</taxon>
        <taxon>Gammaproteobacteria</taxon>
        <taxon>Chromatiales</taxon>
        <taxon>Chromatiaceae</taxon>
        <taxon>Thiorhodovibrio</taxon>
    </lineage>
</organism>
<gene>
    <name evidence="1" type="ORF">Thi970DRAFT_04483</name>
</gene>
<reference evidence="1 2" key="2">
    <citation type="submission" date="2011-11" db="EMBL/GenBank/DDBJ databases">
        <authorList>
            <consortium name="US DOE Joint Genome Institute"/>
            <person name="Lucas S."/>
            <person name="Han J."/>
            <person name="Lapidus A."/>
            <person name="Cheng J.-F."/>
            <person name="Goodwin L."/>
            <person name="Pitluck S."/>
            <person name="Peters L."/>
            <person name="Ovchinnikova G."/>
            <person name="Zhang X."/>
            <person name="Detter J.C."/>
            <person name="Han C."/>
            <person name="Tapia R."/>
            <person name="Land M."/>
            <person name="Hauser L."/>
            <person name="Kyrpides N."/>
            <person name="Ivanova N."/>
            <person name="Pagani I."/>
            <person name="Vogl K."/>
            <person name="Liu Z."/>
            <person name="Overmann J."/>
            <person name="Frigaard N.-U."/>
            <person name="Bryant D."/>
            <person name="Woyke T."/>
        </authorList>
    </citation>
    <scope>NUCLEOTIDE SEQUENCE [LARGE SCALE GENOMIC DNA]</scope>
    <source>
        <strain evidence="1 2">970</strain>
    </source>
</reference>
<dbReference type="HOGENOM" id="CLU_1320380_0_0_6"/>
<reference evidence="2" key="1">
    <citation type="submission" date="2011-06" db="EMBL/GenBank/DDBJ databases">
        <authorList>
            <consortium name="US DOE Joint Genome Institute (JGI-PGF)"/>
            <person name="Lucas S."/>
            <person name="Han J."/>
            <person name="Lapidus A."/>
            <person name="Cheng J.-F."/>
            <person name="Goodwin L."/>
            <person name="Pitluck S."/>
            <person name="Peters L."/>
            <person name="Land M.L."/>
            <person name="Hauser L."/>
            <person name="Vogl K."/>
            <person name="Liu Z."/>
            <person name="Overmann J."/>
            <person name="Frigaard N.-U."/>
            <person name="Bryant D.A."/>
            <person name="Woyke T.J."/>
        </authorList>
    </citation>
    <scope>NUCLEOTIDE SEQUENCE [LARGE SCALE GENOMIC DNA]</scope>
    <source>
        <strain evidence="2">970</strain>
    </source>
</reference>
<evidence type="ECO:0000313" key="1">
    <source>
        <dbReference type="EMBL" id="EIC20819.1"/>
    </source>
</evidence>
<proteinExistence type="predicted"/>